<dbReference type="OrthoDB" id="10307466at2759"/>
<sequence>MTARSYIESFIYLASNLPRSDQILVKAHILIALIETSSRFLFRSNNQFCIGKARLLKLEEHLITIVSSSSTSTVHNIRIGNCVSTN</sequence>
<proteinExistence type="predicted"/>
<organism evidence="1 2">
    <name type="scientific">Rhizophagus irregularis</name>
    <dbReference type="NCBI Taxonomy" id="588596"/>
    <lineage>
        <taxon>Eukaryota</taxon>
        <taxon>Fungi</taxon>
        <taxon>Fungi incertae sedis</taxon>
        <taxon>Mucoromycota</taxon>
        <taxon>Glomeromycotina</taxon>
        <taxon>Glomeromycetes</taxon>
        <taxon>Glomerales</taxon>
        <taxon>Glomeraceae</taxon>
        <taxon>Rhizophagus</taxon>
    </lineage>
</organism>
<dbReference type="Proteomes" id="UP000684084">
    <property type="component" value="Unassembled WGS sequence"/>
</dbReference>
<comment type="caution">
    <text evidence="1">The sequence shown here is derived from an EMBL/GenBank/DDBJ whole genome shotgun (WGS) entry which is preliminary data.</text>
</comment>
<reference evidence="1" key="1">
    <citation type="submission" date="2020-05" db="EMBL/GenBank/DDBJ databases">
        <authorList>
            <person name="Rincon C."/>
            <person name="Sanders R I."/>
            <person name="Robbins C."/>
            <person name="Chaturvedi A."/>
        </authorList>
    </citation>
    <scope>NUCLEOTIDE SEQUENCE</scope>
    <source>
        <strain evidence="1">CHB12</strain>
    </source>
</reference>
<gene>
    <name evidence="1" type="ORF">CHRIB12_LOCUS20006</name>
</gene>
<dbReference type="AlphaFoldDB" id="A0A916EJ51"/>
<dbReference type="EMBL" id="CAGKOT010000057">
    <property type="protein sequence ID" value="CAB5387135.1"/>
    <property type="molecule type" value="Genomic_DNA"/>
</dbReference>
<name>A0A916EJ51_9GLOM</name>
<accession>A0A916EJ51</accession>
<protein>
    <submittedName>
        <fullName evidence="1">Uncharacterized protein</fullName>
    </submittedName>
</protein>
<evidence type="ECO:0000313" key="2">
    <source>
        <dbReference type="Proteomes" id="UP000684084"/>
    </source>
</evidence>
<evidence type="ECO:0000313" key="1">
    <source>
        <dbReference type="EMBL" id="CAB5387135.1"/>
    </source>
</evidence>